<dbReference type="EMBL" id="QVME01000004">
    <property type="protein sequence ID" value="RGE67740.1"/>
    <property type="molecule type" value="Genomic_DNA"/>
</dbReference>
<dbReference type="CDD" id="cd00077">
    <property type="entry name" value="HDc"/>
    <property type="match status" value="1"/>
</dbReference>
<gene>
    <name evidence="4" type="primary">dgt</name>
    <name evidence="5" type="ORF">DXC40_09650</name>
    <name evidence="4" type="ORF">ERS852551_00426</name>
</gene>
<feature type="domain" description="HD" evidence="3">
    <location>
        <begin position="75"/>
        <end position="191"/>
    </location>
</feature>
<accession>A0A174M7Y8</accession>
<dbReference type="InterPro" id="IPR003607">
    <property type="entry name" value="HD/PDEase_dom"/>
</dbReference>
<evidence type="ECO:0000313" key="4">
    <source>
        <dbReference type="EMBL" id="CUP31291.1"/>
    </source>
</evidence>
<dbReference type="AlphaFoldDB" id="A0A174M7Y8"/>
<dbReference type="Proteomes" id="UP000260828">
    <property type="component" value="Unassembled WGS sequence"/>
</dbReference>
<feature type="compositionally biased region" description="Basic and acidic residues" evidence="2">
    <location>
        <begin position="29"/>
        <end position="38"/>
    </location>
</feature>
<evidence type="ECO:0000256" key="2">
    <source>
        <dbReference type="SAM" id="MobiDB-lite"/>
    </source>
</evidence>
<evidence type="ECO:0000256" key="1">
    <source>
        <dbReference type="ARBA" id="ARBA00022801"/>
    </source>
</evidence>
<dbReference type="NCBIfam" id="NF002327">
    <property type="entry name" value="PRK01286.1-2"/>
    <property type="match status" value="1"/>
</dbReference>
<dbReference type="InterPro" id="IPR026875">
    <property type="entry name" value="PHydrolase_assoc_dom"/>
</dbReference>
<dbReference type="NCBIfam" id="TIGR01353">
    <property type="entry name" value="dGTP_triPase"/>
    <property type="match status" value="1"/>
</dbReference>
<keyword evidence="1 4" id="KW-0378">Hydrolase</keyword>
<dbReference type="InterPro" id="IPR051094">
    <property type="entry name" value="Diverse_Catalytic_Enzymes"/>
</dbReference>
<dbReference type="Proteomes" id="UP000095765">
    <property type="component" value="Unassembled WGS sequence"/>
</dbReference>
<dbReference type="GeneID" id="72464727"/>
<dbReference type="EC" id="3.1.5.1" evidence="4"/>
<feature type="region of interest" description="Disordered" evidence="2">
    <location>
        <begin position="1"/>
        <end position="38"/>
    </location>
</feature>
<proteinExistence type="predicted"/>
<dbReference type="Pfam" id="PF01966">
    <property type="entry name" value="HD"/>
    <property type="match status" value="1"/>
</dbReference>
<dbReference type="OrthoDB" id="9803619at2"/>
<dbReference type="Pfam" id="PF13286">
    <property type="entry name" value="HD_assoc"/>
    <property type="match status" value="1"/>
</dbReference>
<feature type="compositionally biased region" description="Polar residues" evidence="2">
    <location>
        <begin position="1"/>
        <end position="16"/>
    </location>
</feature>
<dbReference type="RefSeq" id="WP_006876363.1">
    <property type="nucleotide sequence ID" value="NZ_CABIWA010000001.1"/>
</dbReference>
<evidence type="ECO:0000313" key="6">
    <source>
        <dbReference type="Proteomes" id="UP000095765"/>
    </source>
</evidence>
<dbReference type="PANTHER" id="PTHR35795:SF1">
    <property type="entry name" value="BIS(5'-NUCLEOSYL)-TETRAPHOSPHATASE, SYMMETRICAL"/>
    <property type="match status" value="1"/>
</dbReference>
<reference evidence="4 6" key="1">
    <citation type="submission" date="2015-09" db="EMBL/GenBank/DDBJ databases">
        <authorList>
            <consortium name="Pathogen Informatics"/>
        </authorList>
    </citation>
    <scope>NUCLEOTIDE SEQUENCE [LARGE SCALE GENOMIC DNA]</scope>
    <source>
        <strain evidence="4 6">2789STDY5834939</strain>
    </source>
</reference>
<reference evidence="5 7" key="2">
    <citation type="submission" date="2018-08" db="EMBL/GenBank/DDBJ databases">
        <title>A genome reference for cultivated species of the human gut microbiota.</title>
        <authorList>
            <person name="Zou Y."/>
            <person name="Xue W."/>
            <person name="Luo G."/>
        </authorList>
    </citation>
    <scope>NUCLEOTIDE SEQUENCE [LARGE SCALE GENOMIC DNA]</scope>
    <source>
        <strain evidence="5 7">TF05-12AC</strain>
    </source>
</reference>
<protein>
    <submittedName>
        <fullName evidence="4">Deoxyguanosinetriphosphate triphosphohydrolase</fullName>
        <ecNumber evidence="4">3.1.5.1</ecNumber>
    </submittedName>
</protein>
<dbReference type="Gene3D" id="1.10.3210.10">
    <property type="entry name" value="Hypothetical protein af1432"/>
    <property type="match status" value="1"/>
</dbReference>
<dbReference type="PANTHER" id="PTHR35795">
    <property type="entry name" value="SLR1885 PROTEIN"/>
    <property type="match status" value="1"/>
</dbReference>
<dbReference type="InterPro" id="IPR006261">
    <property type="entry name" value="dGTPase"/>
</dbReference>
<name>A0A174M7Y8_9FIRM</name>
<evidence type="ECO:0000259" key="3">
    <source>
        <dbReference type="PROSITE" id="PS51831"/>
    </source>
</evidence>
<evidence type="ECO:0000313" key="5">
    <source>
        <dbReference type="EMBL" id="RGE67740.1"/>
    </source>
</evidence>
<dbReference type="PROSITE" id="PS51831">
    <property type="entry name" value="HD"/>
    <property type="match status" value="1"/>
</dbReference>
<dbReference type="EMBL" id="CZBE01000002">
    <property type="protein sequence ID" value="CUP31291.1"/>
    <property type="molecule type" value="Genomic_DNA"/>
</dbReference>
<dbReference type="InterPro" id="IPR006674">
    <property type="entry name" value="HD_domain"/>
</dbReference>
<dbReference type="SMART" id="SM00471">
    <property type="entry name" value="HDc"/>
    <property type="match status" value="1"/>
</dbReference>
<evidence type="ECO:0000313" key="7">
    <source>
        <dbReference type="Proteomes" id="UP000260828"/>
    </source>
</evidence>
<dbReference type="SUPFAM" id="SSF109604">
    <property type="entry name" value="HD-domain/PDEase-like"/>
    <property type="match status" value="1"/>
</dbReference>
<organism evidence="4 6">
    <name type="scientific">Anaerotruncus colihominis</name>
    <dbReference type="NCBI Taxonomy" id="169435"/>
    <lineage>
        <taxon>Bacteria</taxon>
        <taxon>Bacillati</taxon>
        <taxon>Bacillota</taxon>
        <taxon>Clostridia</taxon>
        <taxon>Eubacteriales</taxon>
        <taxon>Oscillospiraceae</taxon>
        <taxon>Anaerotruncus</taxon>
    </lineage>
</organism>
<dbReference type="GO" id="GO:0008832">
    <property type="term" value="F:dGTPase activity"/>
    <property type="evidence" value="ECO:0007669"/>
    <property type="project" value="UniProtKB-EC"/>
</dbReference>
<sequence length="336" mass="37717">MTIREQTQALQAQSLSEHACLPQHSRGRARPEEECPIRTPFARDRDRVIHSKAFRRLMHKTQVFLSPEGDHYRTRLTHTLEVNQIAKTLAVALRLNEELTEAIALGHDLGHTPFGHAGERALREVCPHGFSHAQQSVRVADRLEKGGAGLNLTWEVRNGIACHSYSNPSPEGRAATLEGRAVYFADKIAYLNHDLEDALRARVLCDDDIPWTIKYTLGRTKSQRITTLITSLISHSTDDIRMDEQIGEAFAQFNSFMYEAVYLNPTAKGEEGKAENVVKSLYGYFTEHPQALPGEYQAILEGEGAPRAACDYISGMSDRFAVATYEKLFVPKPWSI</sequence>